<dbReference type="CTD" id="554251"/>
<dbReference type="OrthoDB" id="10257471at2759"/>
<proteinExistence type="predicted"/>
<dbReference type="Pfam" id="PF12937">
    <property type="entry name" value="F-box-like"/>
    <property type="match status" value="1"/>
</dbReference>
<dbReference type="AlphaFoldDB" id="A0A6P6EXG1"/>
<dbReference type="SUPFAM" id="SSF81383">
    <property type="entry name" value="F-box domain"/>
    <property type="match status" value="1"/>
</dbReference>
<gene>
    <name evidence="3" type="primary">Fbxo48</name>
</gene>
<evidence type="ECO:0000313" key="3">
    <source>
        <dbReference type="RefSeq" id="XP_023576658.1"/>
    </source>
</evidence>
<dbReference type="Gene3D" id="1.20.1280.50">
    <property type="match status" value="1"/>
</dbReference>
<dbReference type="InterPro" id="IPR036047">
    <property type="entry name" value="F-box-like_dom_sf"/>
</dbReference>
<reference evidence="3" key="1">
    <citation type="submission" date="2025-08" db="UniProtKB">
        <authorList>
            <consortium name="RefSeq"/>
        </authorList>
    </citation>
    <scope>IDENTIFICATION</scope>
</reference>
<feature type="domain" description="F-box" evidence="1">
    <location>
        <begin position="105"/>
        <end position="153"/>
    </location>
</feature>
<accession>A0A6P6EXG1</accession>
<name>A0A6P6EXG1_OCTDE</name>
<dbReference type="InterPro" id="IPR001810">
    <property type="entry name" value="F-box_dom"/>
</dbReference>
<organism evidence="2 3">
    <name type="scientific">Octodon degus</name>
    <name type="common">Degu</name>
    <name type="synonym">Sciurus degus</name>
    <dbReference type="NCBI Taxonomy" id="10160"/>
    <lineage>
        <taxon>Eukaryota</taxon>
        <taxon>Metazoa</taxon>
        <taxon>Chordata</taxon>
        <taxon>Craniata</taxon>
        <taxon>Vertebrata</taxon>
        <taxon>Euteleostomi</taxon>
        <taxon>Mammalia</taxon>
        <taxon>Eutheria</taxon>
        <taxon>Euarchontoglires</taxon>
        <taxon>Glires</taxon>
        <taxon>Rodentia</taxon>
        <taxon>Hystricomorpha</taxon>
        <taxon>Octodontidae</taxon>
        <taxon>Octodon</taxon>
    </lineage>
</organism>
<protein>
    <submittedName>
        <fullName evidence="3">F-box only protein 48 isoform X1</fullName>
    </submittedName>
</protein>
<keyword evidence="2" id="KW-1185">Reference proteome</keyword>
<sequence length="228" mass="26526">MLEVAWMCHGVADPHRWGREGAGGSLRSSQAHPSHPSVQRCLKERSALALLEGQLSETWRKVTGEDNLLNYQAMQKNSRRNSKLTVWAKELTSVDADMEKHENQKNFIELLPPEITLRIFSQLDDIQSFYRAFMTCRRWNYIIENNDFLWKPHCLALEYVCQEVDNDQNCGYSWRDILRRNCQISKVKGEWLGGKYSNIRSACGLPEKSMCPMSKETWGEILEAELRR</sequence>
<dbReference type="GeneID" id="101589563"/>
<dbReference type="FunCoup" id="A0A6P6EXG1">
    <property type="interactions" value="529"/>
</dbReference>
<evidence type="ECO:0000313" key="2">
    <source>
        <dbReference type="Proteomes" id="UP000515203"/>
    </source>
</evidence>
<dbReference type="PROSITE" id="PS50181">
    <property type="entry name" value="FBOX"/>
    <property type="match status" value="1"/>
</dbReference>
<dbReference type="Proteomes" id="UP000515203">
    <property type="component" value="Unplaced"/>
</dbReference>
<dbReference type="RefSeq" id="XP_023576658.1">
    <property type="nucleotide sequence ID" value="XM_023720890.1"/>
</dbReference>
<evidence type="ECO:0000259" key="1">
    <source>
        <dbReference type="PROSITE" id="PS50181"/>
    </source>
</evidence>
<dbReference type="InParanoid" id="A0A6P6EXG1"/>